<organism evidence="1">
    <name type="scientific">bioreactor metagenome</name>
    <dbReference type="NCBI Taxonomy" id="1076179"/>
    <lineage>
        <taxon>unclassified sequences</taxon>
        <taxon>metagenomes</taxon>
        <taxon>ecological metagenomes</taxon>
    </lineage>
</organism>
<evidence type="ECO:0000313" key="1">
    <source>
        <dbReference type="EMBL" id="MPN34446.1"/>
    </source>
</evidence>
<dbReference type="EMBL" id="VSSQ01087494">
    <property type="protein sequence ID" value="MPN34446.1"/>
    <property type="molecule type" value="Genomic_DNA"/>
</dbReference>
<gene>
    <name evidence="1" type="ORF">SDC9_181939</name>
</gene>
<dbReference type="AlphaFoldDB" id="A0A645H7H2"/>
<name>A0A645H7H2_9ZZZZ</name>
<comment type="caution">
    <text evidence="1">The sequence shown here is derived from an EMBL/GenBank/DDBJ whole genome shotgun (WGS) entry which is preliminary data.</text>
</comment>
<reference evidence="1" key="1">
    <citation type="submission" date="2019-08" db="EMBL/GenBank/DDBJ databases">
        <authorList>
            <person name="Kucharzyk K."/>
            <person name="Murdoch R.W."/>
            <person name="Higgins S."/>
            <person name="Loffler F."/>
        </authorList>
    </citation>
    <scope>NUCLEOTIDE SEQUENCE</scope>
</reference>
<accession>A0A645H7H2</accession>
<proteinExistence type="predicted"/>
<sequence>MGLGKQVADLGQGVDVPVRHIVLAHGLHPAVLKPALFHLALSDGLHDLEAHLGVQALGDQIQHDVVAAAHRLQNGSHAPHNQLPGVAHPHVRTVGKAGQAHQRVKILWLGVHQHSPGKPGVEFRDGHGSGLPHHVVVFIA</sequence>
<protein>
    <submittedName>
        <fullName evidence="1">Uncharacterized protein</fullName>
    </submittedName>
</protein>